<name>A0AAD7EIR5_9AGAR</name>
<organism evidence="1 2">
    <name type="scientific">Mycena albidolilacea</name>
    <dbReference type="NCBI Taxonomy" id="1033008"/>
    <lineage>
        <taxon>Eukaryota</taxon>
        <taxon>Fungi</taxon>
        <taxon>Dikarya</taxon>
        <taxon>Basidiomycota</taxon>
        <taxon>Agaricomycotina</taxon>
        <taxon>Agaricomycetes</taxon>
        <taxon>Agaricomycetidae</taxon>
        <taxon>Agaricales</taxon>
        <taxon>Marasmiineae</taxon>
        <taxon>Mycenaceae</taxon>
        <taxon>Mycena</taxon>
    </lineage>
</organism>
<accession>A0AAD7EIR5</accession>
<dbReference type="Proteomes" id="UP001218218">
    <property type="component" value="Unassembled WGS sequence"/>
</dbReference>
<evidence type="ECO:0000313" key="2">
    <source>
        <dbReference type="Proteomes" id="UP001218218"/>
    </source>
</evidence>
<evidence type="ECO:0000313" key="1">
    <source>
        <dbReference type="EMBL" id="KAJ7325400.1"/>
    </source>
</evidence>
<feature type="non-terminal residue" evidence="1">
    <location>
        <position position="1"/>
    </location>
</feature>
<dbReference type="EMBL" id="JARIHO010000044">
    <property type="protein sequence ID" value="KAJ7325400.1"/>
    <property type="molecule type" value="Genomic_DNA"/>
</dbReference>
<sequence>VMTFPSAITKFHAPSNQSGIHGMLHEHIQAVRLWCDGAAQYDCFFVEGGHDLLGLQGLLAAKVLVFSLFKHCGSIDPCVFTSISAIGDEPCPNVSMWMVKPNVDHCDKINGHHSCRYHVVQCASNWYLQ</sequence>
<protein>
    <submittedName>
        <fullName evidence="1">Uncharacterized protein</fullName>
    </submittedName>
</protein>
<proteinExistence type="predicted"/>
<reference evidence="1" key="1">
    <citation type="submission" date="2023-03" db="EMBL/GenBank/DDBJ databases">
        <title>Massive genome expansion in bonnet fungi (Mycena s.s.) driven by repeated elements and novel gene families across ecological guilds.</title>
        <authorList>
            <consortium name="Lawrence Berkeley National Laboratory"/>
            <person name="Harder C.B."/>
            <person name="Miyauchi S."/>
            <person name="Viragh M."/>
            <person name="Kuo A."/>
            <person name="Thoen E."/>
            <person name="Andreopoulos B."/>
            <person name="Lu D."/>
            <person name="Skrede I."/>
            <person name="Drula E."/>
            <person name="Henrissat B."/>
            <person name="Morin E."/>
            <person name="Kohler A."/>
            <person name="Barry K."/>
            <person name="LaButti K."/>
            <person name="Morin E."/>
            <person name="Salamov A."/>
            <person name="Lipzen A."/>
            <person name="Mereny Z."/>
            <person name="Hegedus B."/>
            <person name="Baldrian P."/>
            <person name="Stursova M."/>
            <person name="Weitz H."/>
            <person name="Taylor A."/>
            <person name="Grigoriev I.V."/>
            <person name="Nagy L.G."/>
            <person name="Martin F."/>
            <person name="Kauserud H."/>
        </authorList>
    </citation>
    <scope>NUCLEOTIDE SEQUENCE</scope>
    <source>
        <strain evidence="1">CBHHK002</strain>
    </source>
</reference>
<comment type="caution">
    <text evidence="1">The sequence shown here is derived from an EMBL/GenBank/DDBJ whole genome shotgun (WGS) entry which is preliminary data.</text>
</comment>
<gene>
    <name evidence="1" type="ORF">DFH08DRAFT_711219</name>
</gene>
<dbReference type="AlphaFoldDB" id="A0AAD7EIR5"/>
<keyword evidence="2" id="KW-1185">Reference proteome</keyword>